<evidence type="ECO:0000256" key="2">
    <source>
        <dbReference type="ARBA" id="ARBA00022448"/>
    </source>
</evidence>
<keyword evidence="6" id="KW-1185">Reference proteome</keyword>
<dbReference type="Gene3D" id="3.90.76.10">
    <property type="entry name" value="Dipeptide-binding Protein, Domain 1"/>
    <property type="match status" value="1"/>
</dbReference>
<dbReference type="Gene3D" id="3.10.105.10">
    <property type="entry name" value="Dipeptide-binding Protein, Domain 3"/>
    <property type="match status" value="1"/>
</dbReference>
<evidence type="ECO:0000313" key="5">
    <source>
        <dbReference type="EMBL" id="SDE37383.1"/>
    </source>
</evidence>
<dbReference type="Pfam" id="PF00496">
    <property type="entry name" value="SBP_bac_5"/>
    <property type="match status" value="1"/>
</dbReference>
<dbReference type="FunFam" id="3.10.105.10:FF:000006">
    <property type="entry name" value="Peptide ABC transporter substrate-binding protein"/>
    <property type="match status" value="1"/>
</dbReference>
<feature type="domain" description="Solute-binding protein family 5" evidence="4">
    <location>
        <begin position="85"/>
        <end position="451"/>
    </location>
</feature>
<evidence type="ECO:0000256" key="3">
    <source>
        <dbReference type="ARBA" id="ARBA00022729"/>
    </source>
</evidence>
<sequence length="543" mass="61358">MRWLRLPLQLVRLVAVLSLLMGCRAEELSPAAEGAAVPAYGDTLIMGTIGDASNLLPPLASDASSTAITSLVYNGLVRYDKDLQIEGDLAQSWDISADGREITFHLRRDVRWHDGAPFTSADVLFTYQLMIDPATPTAYAEQYRQVSKAEAPDPYTFRVRYDKPLAAALPSWALDICPKHLLEGQDVTTSPLCRAPVGTGPFRFVSWQPGEMIVLERNEDYYEGAAYLRRVLYRVIPDSTTMFLELQSGGLDTMGLTPLQFARQTETPAFGRRFNKYRYPAFAYTYLGYNLRKPLFQDKRVRQAISHAIDKQELIDGVLLGLGQPANGPYVPGSWPHNPQVKDYAFDPARAAALLEEAGWIDRDGDGVRERDGKPLRFVILTNQGNDQRIKAGEIIQRRLAEVGMDVRLRVIEWASFLKEFIYPGKFDATLLGWTVPIDPDGYNVWHSSKTGPGELNIIGFNNARVDALLEQGRRSLDQDRRQQIYWQLQEILAEEVPYTFLFVPDSLPVVARRFHGIEQAPAGIQHNLIRWFVPQAQQRYLR</sequence>
<dbReference type="Proteomes" id="UP000243205">
    <property type="component" value="Unassembled WGS sequence"/>
</dbReference>
<dbReference type="RefSeq" id="WP_092078619.1">
    <property type="nucleotide sequence ID" value="NZ_CALFZY010000008.1"/>
</dbReference>
<name>A0A1G7CDR5_9BACT</name>
<dbReference type="GO" id="GO:0015833">
    <property type="term" value="P:peptide transport"/>
    <property type="evidence" value="ECO:0007669"/>
    <property type="project" value="TreeGrafter"/>
</dbReference>
<accession>A0A1G7CDR5</accession>
<evidence type="ECO:0000259" key="4">
    <source>
        <dbReference type="Pfam" id="PF00496"/>
    </source>
</evidence>
<dbReference type="Gene3D" id="3.40.190.10">
    <property type="entry name" value="Periplasmic binding protein-like II"/>
    <property type="match status" value="1"/>
</dbReference>
<proteinExistence type="inferred from homology"/>
<dbReference type="CDD" id="cd08514">
    <property type="entry name" value="PBP2_AppA_like"/>
    <property type="match status" value="1"/>
</dbReference>
<protein>
    <submittedName>
        <fullName evidence="5">Peptide/nickel transport system substrate-binding protein</fullName>
    </submittedName>
</protein>
<keyword evidence="2" id="KW-0813">Transport</keyword>
<evidence type="ECO:0000313" key="6">
    <source>
        <dbReference type="Proteomes" id="UP000243205"/>
    </source>
</evidence>
<dbReference type="PROSITE" id="PS51257">
    <property type="entry name" value="PROKAR_LIPOPROTEIN"/>
    <property type="match status" value="1"/>
</dbReference>
<dbReference type="STRING" id="57664.SAMN05661003_10948"/>
<comment type="similarity">
    <text evidence="1">Belongs to the bacterial solute-binding protein 5 family.</text>
</comment>
<dbReference type="OrthoDB" id="9772924at2"/>
<dbReference type="InterPro" id="IPR030678">
    <property type="entry name" value="Peptide/Ni-bd"/>
</dbReference>
<dbReference type="GO" id="GO:0030288">
    <property type="term" value="C:outer membrane-bounded periplasmic space"/>
    <property type="evidence" value="ECO:0007669"/>
    <property type="project" value="UniProtKB-ARBA"/>
</dbReference>
<dbReference type="PANTHER" id="PTHR30290">
    <property type="entry name" value="PERIPLASMIC BINDING COMPONENT OF ABC TRANSPORTER"/>
    <property type="match status" value="1"/>
</dbReference>
<dbReference type="PANTHER" id="PTHR30290:SF38">
    <property type="entry name" value="D,D-DIPEPTIDE-BINDING PERIPLASMIC PROTEIN DDPA-RELATED"/>
    <property type="match status" value="1"/>
</dbReference>
<evidence type="ECO:0000256" key="1">
    <source>
        <dbReference type="ARBA" id="ARBA00005695"/>
    </source>
</evidence>
<keyword evidence="3" id="KW-0732">Signal</keyword>
<dbReference type="GO" id="GO:1904680">
    <property type="term" value="F:peptide transmembrane transporter activity"/>
    <property type="evidence" value="ECO:0007669"/>
    <property type="project" value="TreeGrafter"/>
</dbReference>
<dbReference type="SUPFAM" id="SSF53850">
    <property type="entry name" value="Periplasmic binding protein-like II"/>
    <property type="match status" value="1"/>
</dbReference>
<dbReference type="InterPro" id="IPR039424">
    <property type="entry name" value="SBP_5"/>
</dbReference>
<dbReference type="InterPro" id="IPR000914">
    <property type="entry name" value="SBP_5_dom"/>
</dbReference>
<dbReference type="EMBL" id="FNAQ01000009">
    <property type="protein sequence ID" value="SDE37383.1"/>
    <property type="molecule type" value="Genomic_DNA"/>
</dbReference>
<dbReference type="AlphaFoldDB" id="A0A1G7CDR5"/>
<dbReference type="PIRSF" id="PIRSF002741">
    <property type="entry name" value="MppA"/>
    <property type="match status" value="1"/>
</dbReference>
<reference evidence="6" key="1">
    <citation type="submission" date="2016-10" db="EMBL/GenBank/DDBJ databases">
        <authorList>
            <person name="Varghese N."/>
            <person name="Submissions S."/>
        </authorList>
    </citation>
    <scope>NUCLEOTIDE SEQUENCE [LARGE SCALE GENOMIC DNA]</scope>
    <source>
        <strain evidence="6">DSM 8987</strain>
    </source>
</reference>
<dbReference type="GO" id="GO:0043190">
    <property type="term" value="C:ATP-binding cassette (ABC) transporter complex"/>
    <property type="evidence" value="ECO:0007669"/>
    <property type="project" value="InterPro"/>
</dbReference>
<gene>
    <name evidence="5" type="ORF">SAMN05661003_10948</name>
</gene>
<organism evidence="5 6">
    <name type="scientific">Desulfuromonas thiophila</name>
    <dbReference type="NCBI Taxonomy" id="57664"/>
    <lineage>
        <taxon>Bacteria</taxon>
        <taxon>Pseudomonadati</taxon>
        <taxon>Thermodesulfobacteriota</taxon>
        <taxon>Desulfuromonadia</taxon>
        <taxon>Desulfuromonadales</taxon>
        <taxon>Desulfuromonadaceae</taxon>
        <taxon>Desulfuromonas</taxon>
    </lineage>
</organism>